<name>A0A6G6ADN5_9VIRU</name>
<evidence type="ECO:0000313" key="1">
    <source>
        <dbReference type="EMBL" id="QID06511.1"/>
    </source>
</evidence>
<proteinExistence type="predicted"/>
<reference evidence="1" key="1">
    <citation type="submission" date="2019-07" db="EMBL/GenBank/DDBJ databases">
        <title>The discovery of a new lineage B mimivirus raises questions about particles surface fibrils.</title>
        <authorList>
            <person name="Silva L.K.S."/>
            <person name="Rodrigues R.A.L."/>
            <person name="Andrade A.C.S.P."/>
            <person name="Hikida H."/>
            <person name="Andreani J."/>
            <person name="Levasseur A."/>
            <person name="La Scola B."/>
            <person name="Abrahao J.S."/>
        </authorList>
    </citation>
    <scope>NUCLEOTIDE SEQUENCE</scope>
    <source>
        <strain evidence="1">B60</strain>
    </source>
</reference>
<accession>A0A6G6ADN5</accession>
<protein>
    <submittedName>
        <fullName evidence="1">Ankyrin repeat-containing protein</fullName>
    </submittedName>
</protein>
<sequence>MNTEYYIVTSYDEFSVCNVGKTYQKKDREFFYVYEAKNFPLYHYGNYVWRVRLPVDNFIFEEKEQNGVSKISKSTEIYKYKKVYTSKIKKVNMVILEEIYYLLDPQTFVMLQTKGLDLINKTPEEWADSNKKYFSTYLSNKIYAYYFFKKNITDNFVKESYLEMNIDEAIKIIPQLIDDFNIRTLDYIIYNFDLFVEILLETIRKDSIGVLEYLINKYKTGIDISNIINLSVENNNVATLKYILTTQSICGNEINIDENILLCLQKGHFNIYHYLKYKCTNPDQCLETAALNGHSEIVKELLISGRDPIKALRKAAEGGSFETISVIIDVCGSRIEDIDVDLAITLVKQRIIFKVNNEVNSNVEQEMNIIELLESLKCLNSLRKDEDRSICDDIDDLCFNDNEDSESESESEIESEVD</sequence>
<dbReference type="Gene3D" id="1.25.40.20">
    <property type="entry name" value="Ankyrin repeat-containing domain"/>
    <property type="match status" value="1"/>
</dbReference>
<organism evidence="1">
    <name type="scientific">Borely moumouvirus</name>
    <dbReference type="NCBI Taxonomy" id="2712067"/>
    <lineage>
        <taxon>Viruses</taxon>
        <taxon>Varidnaviria</taxon>
        <taxon>Bamfordvirae</taxon>
        <taxon>Nucleocytoviricota</taxon>
        <taxon>Megaviricetes</taxon>
        <taxon>Imitervirales</taxon>
        <taxon>Mimiviridae</taxon>
        <taxon>Megamimivirinae</taxon>
        <taxon>Moumouvirus</taxon>
    </lineage>
</organism>
<dbReference type="SUPFAM" id="SSF48403">
    <property type="entry name" value="Ankyrin repeat"/>
    <property type="match status" value="1"/>
</dbReference>
<dbReference type="EMBL" id="MN175499">
    <property type="protein sequence ID" value="QID06511.1"/>
    <property type="molecule type" value="Genomic_DNA"/>
</dbReference>
<dbReference type="InterPro" id="IPR036770">
    <property type="entry name" value="Ankyrin_rpt-contain_sf"/>
</dbReference>